<gene>
    <name evidence="1" type="ORF">SETIT_6G128100v2</name>
</gene>
<sequence>MADEPAAAAARAAHDYPTSFDVVLCGTRLPESILATSWSSFDGEGATGGALLVTMAVEAFSHERGMVSSEKRGGCWRRTRRRGGAAAAAPGFSFWVTFVPGFQ</sequence>
<protein>
    <submittedName>
        <fullName evidence="1">Uncharacterized protein</fullName>
    </submittedName>
</protein>
<reference evidence="1" key="1">
    <citation type="journal article" date="2012" name="Nat. Biotechnol.">
        <title>Reference genome sequence of the model plant Setaria.</title>
        <authorList>
            <person name="Bennetzen J.L."/>
            <person name="Schmutz J."/>
            <person name="Wang H."/>
            <person name="Percifield R."/>
            <person name="Hawkins J."/>
            <person name="Pontaroli A.C."/>
            <person name="Estep M."/>
            <person name="Feng L."/>
            <person name="Vaughn J.N."/>
            <person name="Grimwood J."/>
            <person name="Jenkins J."/>
            <person name="Barry K."/>
            <person name="Lindquist E."/>
            <person name="Hellsten U."/>
            <person name="Deshpande S."/>
            <person name="Wang X."/>
            <person name="Wu X."/>
            <person name="Mitros T."/>
            <person name="Triplett J."/>
            <person name="Yang X."/>
            <person name="Ye C.Y."/>
            <person name="Mauro-Herrera M."/>
            <person name="Wang L."/>
            <person name="Li P."/>
            <person name="Sharma M."/>
            <person name="Sharma R."/>
            <person name="Ronald P.C."/>
            <person name="Panaud O."/>
            <person name="Kellogg E.A."/>
            <person name="Brutnell T.P."/>
            <person name="Doust A.N."/>
            <person name="Tuskan G.A."/>
            <person name="Rokhsar D."/>
            <person name="Devos K.M."/>
        </authorList>
    </citation>
    <scope>NUCLEOTIDE SEQUENCE [LARGE SCALE GENOMIC DNA]</scope>
    <source>
        <strain evidence="1">Yugu1</strain>
    </source>
</reference>
<evidence type="ECO:0000313" key="1">
    <source>
        <dbReference type="EMBL" id="RCV30842.1"/>
    </source>
</evidence>
<dbReference type="AlphaFoldDB" id="A0A368RL09"/>
<reference evidence="1" key="2">
    <citation type="submission" date="2015-07" db="EMBL/GenBank/DDBJ databases">
        <authorList>
            <person name="Noorani M."/>
        </authorList>
    </citation>
    <scope>NUCLEOTIDE SEQUENCE</scope>
    <source>
        <strain evidence="1">Yugu1</strain>
    </source>
</reference>
<accession>A0A368RL09</accession>
<organism evidence="1">
    <name type="scientific">Setaria italica</name>
    <name type="common">Foxtail millet</name>
    <name type="synonym">Panicum italicum</name>
    <dbReference type="NCBI Taxonomy" id="4555"/>
    <lineage>
        <taxon>Eukaryota</taxon>
        <taxon>Viridiplantae</taxon>
        <taxon>Streptophyta</taxon>
        <taxon>Embryophyta</taxon>
        <taxon>Tracheophyta</taxon>
        <taxon>Spermatophyta</taxon>
        <taxon>Magnoliopsida</taxon>
        <taxon>Liliopsida</taxon>
        <taxon>Poales</taxon>
        <taxon>Poaceae</taxon>
        <taxon>PACMAD clade</taxon>
        <taxon>Panicoideae</taxon>
        <taxon>Panicodae</taxon>
        <taxon>Paniceae</taxon>
        <taxon>Cenchrinae</taxon>
        <taxon>Setaria</taxon>
    </lineage>
</organism>
<proteinExistence type="predicted"/>
<name>A0A368RL09_SETIT</name>
<dbReference type="EMBL" id="CM003533">
    <property type="protein sequence ID" value="RCV30842.1"/>
    <property type="molecule type" value="Genomic_DNA"/>
</dbReference>